<protein>
    <submittedName>
        <fullName evidence="2">Uncharacterized protein</fullName>
    </submittedName>
</protein>
<feature type="region of interest" description="Disordered" evidence="1">
    <location>
        <begin position="1"/>
        <end position="36"/>
    </location>
</feature>
<evidence type="ECO:0000313" key="2">
    <source>
        <dbReference type="EMBL" id="KDQ19747.1"/>
    </source>
</evidence>
<reference evidence="3" key="1">
    <citation type="journal article" date="2014" name="Proc. Natl. Acad. Sci. U.S.A.">
        <title>Extensive sampling of basidiomycete genomes demonstrates inadequacy of the white-rot/brown-rot paradigm for wood decay fungi.</title>
        <authorList>
            <person name="Riley R."/>
            <person name="Salamov A.A."/>
            <person name="Brown D.W."/>
            <person name="Nagy L.G."/>
            <person name="Floudas D."/>
            <person name="Held B.W."/>
            <person name="Levasseur A."/>
            <person name="Lombard V."/>
            <person name="Morin E."/>
            <person name="Otillar R."/>
            <person name="Lindquist E.A."/>
            <person name="Sun H."/>
            <person name="LaButti K.M."/>
            <person name="Schmutz J."/>
            <person name="Jabbour D."/>
            <person name="Luo H."/>
            <person name="Baker S.E."/>
            <person name="Pisabarro A.G."/>
            <person name="Walton J.D."/>
            <person name="Blanchette R.A."/>
            <person name="Henrissat B."/>
            <person name="Martin F."/>
            <person name="Cullen D."/>
            <person name="Hibbett D.S."/>
            <person name="Grigoriev I.V."/>
        </authorList>
    </citation>
    <scope>NUCLEOTIDE SEQUENCE [LARGE SCALE GENOMIC DNA]</scope>
    <source>
        <strain evidence="3">FD-172 SS1</strain>
    </source>
</reference>
<dbReference type="AlphaFoldDB" id="A0A067N6J6"/>
<dbReference type="HOGENOM" id="CLU_2497584_0_0_1"/>
<gene>
    <name evidence="2" type="ORF">BOTBODRAFT_375877</name>
</gene>
<sequence>MFPSCHQREPSVNPRRGRPGKARRKERDKVVSAEQLASEHYKDQGFQGYRSEGRVVSTKYIHAPLLIRSTRPSPRSIRDTLPDRAS</sequence>
<feature type="compositionally biased region" description="Basic residues" evidence="1">
    <location>
        <begin position="15"/>
        <end position="24"/>
    </location>
</feature>
<feature type="region of interest" description="Disordered" evidence="1">
    <location>
        <begin position="67"/>
        <end position="86"/>
    </location>
</feature>
<feature type="compositionally biased region" description="Basic and acidic residues" evidence="1">
    <location>
        <begin position="25"/>
        <end position="36"/>
    </location>
</feature>
<dbReference type="EMBL" id="KL198018">
    <property type="protein sequence ID" value="KDQ19747.1"/>
    <property type="molecule type" value="Genomic_DNA"/>
</dbReference>
<feature type="compositionally biased region" description="Basic and acidic residues" evidence="1">
    <location>
        <begin position="76"/>
        <end position="86"/>
    </location>
</feature>
<evidence type="ECO:0000256" key="1">
    <source>
        <dbReference type="SAM" id="MobiDB-lite"/>
    </source>
</evidence>
<accession>A0A067N6J6</accession>
<dbReference type="Proteomes" id="UP000027195">
    <property type="component" value="Unassembled WGS sequence"/>
</dbReference>
<organism evidence="2 3">
    <name type="scientific">Botryobasidium botryosum (strain FD-172 SS1)</name>
    <dbReference type="NCBI Taxonomy" id="930990"/>
    <lineage>
        <taxon>Eukaryota</taxon>
        <taxon>Fungi</taxon>
        <taxon>Dikarya</taxon>
        <taxon>Basidiomycota</taxon>
        <taxon>Agaricomycotina</taxon>
        <taxon>Agaricomycetes</taxon>
        <taxon>Cantharellales</taxon>
        <taxon>Botryobasidiaceae</taxon>
        <taxon>Botryobasidium</taxon>
    </lineage>
</organism>
<keyword evidence="3" id="KW-1185">Reference proteome</keyword>
<proteinExistence type="predicted"/>
<evidence type="ECO:0000313" key="3">
    <source>
        <dbReference type="Proteomes" id="UP000027195"/>
    </source>
</evidence>
<dbReference type="InParanoid" id="A0A067N6J6"/>
<name>A0A067N6J6_BOTB1</name>